<name>A0AAD5PCS5_9FUNG</name>
<reference evidence="1" key="1">
    <citation type="journal article" date="2022" name="IScience">
        <title>Evolution of zygomycete secretomes and the origins of terrestrial fungal ecologies.</title>
        <authorList>
            <person name="Chang Y."/>
            <person name="Wang Y."/>
            <person name="Mondo S."/>
            <person name="Ahrendt S."/>
            <person name="Andreopoulos W."/>
            <person name="Barry K."/>
            <person name="Beard J."/>
            <person name="Benny G.L."/>
            <person name="Blankenship S."/>
            <person name="Bonito G."/>
            <person name="Cuomo C."/>
            <person name="Desiro A."/>
            <person name="Gervers K.A."/>
            <person name="Hundley H."/>
            <person name="Kuo A."/>
            <person name="LaButti K."/>
            <person name="Lang B.F."/>
            <person name="Lipzen A."/>
            <person name="O'Donnell K."/>
            <person name="Pangilinan J."/>
            <person name="Reynolds N."/>
            <person name="Sandor L."/>
            <person name="Smith M.E."/>
            <person name="Tsang A."/>
            <person name="Grigoriev I.V."/>
            <person name="Stajich J.E."/>
            <person name="Spatafora J.W."/>
        </authorList>
    </citation>
    <scope>NUCLEOTIDE SEQUENCE</scope>
    <source>
        <strain evidence="1">RSA 2281</strain>
    </source>
</reference>
<evidence type="ECO:0000313" key="1">
    <source>
        <dbReference type="EMBL" id="KAI9258224.1"/>
    </source>
</evidence>
<organism evidence="1 2">
    <name type="scientific">Phascolomyces articulosus</name>
    <dbReference type="NCBI Taxonomy" id="60185"/>
    <lineage>
        <taxon>Eukaryota</taxon>
        <taxon>Fungi</taxon>
        <taxon>Fungi incertae sedis</taxon>
        <taxon>Mucoromycota</taxon>
        <taxon>Mucoromycotina</taxon>
        <taxon>Mucoromycetes</taxon>
        <taxon>Mucorales</taxon>
        <taxon>Lichtheimiaceae</taxon>
        <taxon>Phascolomyces</taxon>
    </lineage>
</organism>
<comment type="caution">
    <text evidence="1">The sequence shown here is derived from an EMBL/GenBank/DDBJ whole genome shotgun (WGS) entry which is preliminary data.</text>
</comment>
<sequence>MNKGKRQNFKTSVYKSSISIYDKLYHIMIKGHDCTSHRGHLGISSLVNPNCPFHVHILANNPSSPFSKHHLSCIVPSTLIHCIYLPLPTDSFSREIAFYQIPLTLSHFITLIQTTQLYAATSMQELKTSLETMDQMPMVI</sequence>
<dbReference type="AlphaFoldDB" id="A0AAD5PCS5"/>
<protein>
    <submittedName>
        <fullName evidence="1">Uncharacterized protein</fullName>
    </submittedName>
</protein>
<dbReference type="Proteomes" id="UP001209540">
    <property type="component" value="Unassembled WGS sequence"/>
</dbReference>
<reference evidence="1" key="2">
    <citation type="submission" date="2023-02" db="EMBL/GenBank/DDBJ databases">
        <authorList>
            <consortium name="DOE Joint Genome Institute"/>
            <person name="Mondo S.J."/>
            <person name="Chang Y."/>
            <person name="Wang Y."/>
            <person name="Ahrendt S."/>
            <person name="Andreopoulos W."/>
            <person name="Barry K."/>
            <person name="Beard J."/>
            <person name="Benny G.L."/>
            <person name="Blankenship S."/>
            <person name="Bonito G."/>
            <person name="Cuomo C."/>
            <person name="Desiro A."/>
            <person name="Gervers K.A."/>
            <person name="Hundley H."/>
            <person name="Kuo A."/>
            <person name="LaButti K."/>
            <person name="Lang B.F."/>
            <person name="Lipzen A."/>
            <person name="O'Donnell K."/>
            <person name="Pangilinan J."/>
            <person name="Reynolds N."/>
            <person name="Sandor L."/>
            <person name="Smith M.W."/>
            <person name="Tsang A."/>
            <person name="Grigoriev I.V."/>
            <person name="Stajich J.E."/>
            <person name="Spatafora J.W."/>
        </authorList>
    </citation>
    <scope>NUCLEOTIDE SEQUENCE</scope>
    <source>
        <strain evidence="1">RSA 2281</strain>
    </source>
</reference>
<keyword evidence="2" id="KW-1185">Reference proteome</keyword>
<proteinExistence type="predicted"/>
<evidence type="ECO:0000313" key="2">
    <source>
        <dbReference type="Proteomes" id="UP001209540"/>
    </source>
</evidence>
<gene>
    <name evidence="1" type="ORF">BDA99DRAFT_583828</name>
</gene>
<dbReference type="EMBL" id="JAIXMP010000019">
    <property type="protein sequence ID" value="KAI9258224.1"/>
    <property type="molecule type" value="Genomic_DNA"/>
</dbReference>
<accession>A0AAD5PCS5</accession>